<evidence type="ECO:0000256" key="1">
    <source>
        <dbReference type="SAM" id="SignalP"/>
    </source>
</evidence>
<evidence type="ECO:0000313" key="3">
    <source>
        <dbReference type="Proteomes" id="UP000887568"/>
    </source>
</evidence>
<dbReference type="OMA" id="FGGSWDC"/>
<evidence type="ECO:0000313" key="2">
    <source>
        <dbReference type="EnsemblMetazoa" id="XP_038071788.1"/>
    </source>
</evidence>
<dbReference type="GeneID" id="119740518"/>
<sequence length="154" mass="16956">MKRFAIAALLLSALATLTSPCLGFCIPPFGWHSKSLVERMELGEAEVVVLATVDATSPAHPYKYPYTADLIVDCVYKDTSGESERLPDYLKDVEGFGGSWDCAETRVEAGTQYIIFLNRRGPYAAEVAEVNSQSGAEQAIPTRLKKVEEKYQCI</sequence>
<keyword evidence="3" id="KW-1185">Reference proteome</keyword>
<dbReference type="EnsemblMetazoa" id="XM_038215860.1">
    <property type="protein sequence ID" value="XP_038071788.1"/>
    <property type="gene ID" value="LOC119740518"/>
</dbReference>
<proteinExistence type="predicted"/>
<name>A0A914B6N8_PATMI</name>
<dbReference type="Proteomes" id="UP000887568">
    <property type="component" value="Unplaced"/>
</dbReference>
<feature type="signal peptide" evidence="1">
    <location>
        <begin position="1"/>
        <end position="23"/>
    </location>
</feature>
<dbReference type="RefSeq" id="XP_038071788.1">
    <property type="nucleotide sequence ID" value="XM_038215860.1"/>
</dbReference>
<protein>
    <submittedName>
        <fullName evidence="2">Uncharacterized protein</fullName>
    </submittedName>
</protein>
<keyword evidence="1" id="KW-0732">Signal</keyword>
<reference evidence="2" key="1">
    <citation type="submission" date="2022-11" db="UniProtKB">
        <authorList>
            <consortium name="EnsemblMetazoa"/>
        </authorList>
    </citation>
    <scope>IDENTIFICATION</scope>
</reference>
<dbReference type="AlphaFoldDB" id="A0A914B6N8"/>
<accession>A0A914B6N8</accession>
<feature type="chain" id="PRO_5037723653" evidence="1">
    <location>
        <begin position="24"/>
        <end position="154"/>
    </location>
</feature>
<organism evidence="2 3">
    <name type="scientific">Patiria miniata</name>
    <name type="common">Bat star</name>
    <name type="synonym">Asterina miniata</name>
    <dbReference type="NCBI Taxonomy" id="46514"/>
    <lineage>
        <taxon>Eukaryota</taxon>
        <taxon>Metazoa</taxon>
        <taxon>Echinodermata</taxon>
        <taxon>Eleutherozoa</taxon>
        <taxon>Asterozoa</taxon>
        <taxon>Asteroidea</taxon>
        <taxon>Valvatacea</taxon>
        <taxon>Valvatida</taxon>
        <taxon>Asterinidae</taxon>
        <taxon>Patiria</taxon>
    </lineage>
</organism>